<feature type="transmembrane region" description="Helical" evidence="1">
    <location>
        <begin position="194"/>
        <end position="218"/>
    </location>
</feature>
<organism evidence="2 3">
    <name type="scientific">Heliocybe sulcata</name>
    <dbReference type="NCBI Taxonomy" id="5364"/>
    <lineage>
        <taxon>Eukaryota</taxon>
        <taxon>Fungi</taxon>
        <taxon>Dikarya</taxon>
        <taxon>Basidiomycota</taxon>
        <taxon>Agaricomycotina</taxon>
        <taxon>Agaricomycetes</taxon>
        <taxon>Gloeophyllales</taxon>
        <taxon>Gloeophyllaceae</taxon>
        <taxon>Heliocybe</taxon>
    </lineage>
</organism>
<accession>A0A5C3MVX1</accession>
<feature type="transmembrane region" description="Helical" evidence="1">
    <location>
        <begin position="86"/>
        <end position="106"/>
    </location>
</feature>
<feature type="transmembrane region" description="Helical" evidence="1">
    <location>
        <begin position="54"/>
        <end position="74"/>
    </location>
</feature>
<feature type="transmembrane region" description="Helical" evidence="1">
    <location>
        <begin position="16"/>
        <end position="34"/>
    </location>
</feature>
<dbReference type="EMBL" id="ML213516">
    <property type="protein sequence ID" value="TFK49474.1"/>
    <property type="molecule type" value="Genomic_DNA"/>
</dbReference>
<feature type="transmembrane region" description="Helical" evidence="1">
    <location>
        <begin position="159"/>
        <end position="182"/>
    </location>
</feature>
<gene>
    <name evidence="2" type="ORF">OE88DRAFT_1737087</name>
</gene>
<proteinExistence type="predicted"/>
<feature type="transmembrane region" description="Helical" evidence="1">
    <location>
        <begin position="118"/>
        <end position="139"/>
    </location>
</feature>
<evidence type="ECO:0000256" key="1">
    <source>
        <dbReference type="SAM" id="Phobius"/>
    </source>
</evidence>
<dbReference type="OrthoDB" id="3197626at2759"/>
<evidence type="ECO:0000313" key="2">
    <source>
        <dbReference type="EMBL" id="TFK49474.1"/>
    </source>
</evidence>
<name>A0A5C3MVX1_9AGAM</name>
<dbReference type="AlphaFoldDB" id="A0A5C3MVX1"/>
<evidence type="ECO:0008006" key="4">
    <source>
        <dbReference type="Google" id="ProtNLM"/>
    </source>
</evidence>
<keyword evidence="1" id="KW-0812">Transmembrane</keyword>
<protein>
    <recommendedName>
        <fullName evidence="4">G-protein coupled receptors family 1 profile domain-containing protein</fullName>
    </recommendedName>
</protein>
<evidence type="ECO:0000313" key="3">
    <source>
        <dbReference type="Proteomes" id="UP000305948"/>
    </source>
</evidence>
<sequence length="330" mass="36955">MVAWTDPDVIADQTETFVHFVHILGGLYLAEVLLRFPFEWDVYTGKRPLRWTMLVYILSRWLMVLDLGVFLAMLNVKTEVNCSAAFKAVIGLGNIAVGLASLLLMIRAVAINASRKIYLFPLVAILLVNWATLLHAVYVADAVWDPQSSACSLRDTRSFAVNILVSFFADLVFMGVSFVSLVRKEGVSRLWRMLYREGLMCMTVATAAYLIPSVFVLLNLNGASYEDFVYIVSFNPSVHTDIMNYMFQPFASIVMVTCSTRMYRELSEFLTPSVVPAHTTAATRHSLEFYKPGGKITRHGTVSVKIEMETVTQTDATFGTDKTVVDESHV</sequence>
<reference evidence="2 3" key="1">
    <citation type="journal article" date="2019" name="Nat. Ecol. Evol.">
        <title>Megaphylogeny resolves global patterns of mushroom evolution.</title>
        <authorList>
            <person name="Varga T."/>
            <person name="Krizsan K."/>
            <person name="Foldi C."/>
            <person name="Dima B."/>
            <person name="Sanchez-Garcia M."/>
            <person name="Sanchez-Ramirez S."/>
            <person name="Szollosi G.J."/>
            <person name="Szarkandi J.G."/>
            <person name="Papp V."/>
            <person name="Albert L."/>
            <person name="Andreopoulos W."/>
            <person name="Angelini C."/>
            <person name="Antonin V."/>
            <person name="Barry K.W."/>
            <person name="Bougher N.L."/>
            <person name="Buchanan P."/>
            <person name="Buyck B."/>
            <person name="Bense V."/>
            <person name="Catcheside P."/>
            <person name="Chovatia M."/>
            <person name="Cooper J."/>
            <person name="Damon W."/>
            <person name="Desjardin D."/>
            <person name="Finy P."/>
            <person name="Geml J."/>
            <person name="Haridas S."/>
            <person name="Hughes K."/>
            <person name="Justo A."/>
            <person name="Karasinski D."/>
            <person name="Kautmanova I."/>
            <person name="Kiss B."/>
            <person name="Kocsube S."/>
            <person name="Kotiranta H."/>
            <person name="LaButti K.M."/>
            <person name="Lechner B.E."/>
            <person name="Liimatainen K."/>
            <person name="Lipzen A."/>
            <person name="Lukacs Z."/>
            <person name="Mihaltcheva S."/>
            <person name="Morgado L.N."/>
            <person name="Niskanen T."/>
            <person name="Noordeloos M.E."/>
            <person name="Ohm R.A."/>
            <person name="Ortiz-Santana B."/>
            <person name="Ovrebo C."/>
            <person name="Racz N."/>
            <person name="Riley R."/>
            <person name="Savchenko A."/>
            <person name="Shiryaev A."/>
            <person name="Soop K."/>
            <person name="Spirin V."/>
            <person name="Szebenyi C."/>
            <person name="Tomsovsky M."/>
            <person name="Tulloss R.E."/>
            <person name="Uehling J."/>
            <person name="Grigoriev I.V."/>
            <person name="Vagvolgyi C."/>
            <person name="Papp T."/>
            <person name="Martin F.M."/>
            <person name="Miettinen O."/>
            <person name="Hibbett D.S."/>
            <person name="Nagy L.G."/>
        </authorList>
    </citation>
    <scope>NUCLEOTIDE SEQUENCE [LARGE SCALE GENOMIC DNA]</scope>
    <source>
        <strain evidence="2 3">OMC1185</strain>
    </source>
</reference>
<dbReference type="Proteomes" id="UP000305948">
    <property type="component" value="Unassembled WGS sequence"/>
</dbReference>
<keyword evidence="3" id="KW-1185">Reference proteome</keyword>
<keyword evidence="1" id="KW-0472">Membrane</keyword>
<keyword evidence="1" id="KW-1133">Transmembrane helix</keyword>